<dbReference type="AlphaFoldDB" id="I9HCJ9"/>
<name>I9HCJ9_9BACE</name>
<keyword evidence="7" id="KW-1185">Reference proteome</keyword>
<dbReference type="InterPro" id="IPR007197">
    <property type="entry name" value="rSAM"/>
</dbReference>
<evidence type="ECO:0000256" key="4">
    <source>
        <dbReference type="ARBA" id="ARBA00023004"/>
    </source>
</evidence>
<dbReference type="GO" id="GO:0046872">
    <property type="term" value="F:metal ion binding"/>
    <property type="evidence" value="ECO:0007669"/>
    <property type="project" value="UniProtKB-KW"/>
</dbReference>
<dbReference type="EMBL" id="AGXV01000047">
    <property type="protein sequence ID" value="EIY57519.1"/>
    <property type="molecule type" value="Genomic_DNA"/>
</dbReference>
<evidence type="ECO:0000313" key="6">
    <source>
        <dbReference type="EMBL" id="EIY57519.1"/>
    </source>
</evidence>
<dbReference type="OrthoDB" id="9813685at2"/>
<sequence length="364" mass="42471">MDKIKRLILLSVPMSICNFRCNYCYLSQKSGSYQNKQPDYKYSPEHVGKALSPERLGGLAFFNVCAAGETLLTKDIDLYVYELLKQGHYVEFVTNLTVTPVLEKMLSWDKELLKRLEFKCSFHYLELKKKNYLERYASNVHKIWDAGCSANIEITPCDEMIPYINEIKSFSLDYFGALPHLSIARNDDSTGIEYLTHLSMEEYDSTWSQFQSEFWEFKKSIFRKKRSEFCYAGDWLLNINLATGMTSQCYRGRFTQNVFENLSTPIVFKAIGHCLQPHCYNGHALLTLGCIPHFTTVKYGDIRNRIKSNGEEWLQPELKSFFNSTLVESNKEYSETQKQRLNAINFFLDIPFMLKQQIKKIIKK</sequence>
<evidence type="ECO:0000256" key="3">
    <source>
        <dbReference type="ARBA" id="ARBA00022723"/>
    </source>
</evidence>
<evidence type="ECO:0000313" key="7">
    <source>
        <dbReference type="Proteomes" id="UP000005150"/>
    </source>
</evidence>
<dbReference type="HOGENOM" id="CLU_051823_0_0_10"/>
<keyword evidence="5" id="KW-0411">Iron-sulfur</keyword>
<dbReference type="PATRIC" id="fig|997887.3.peg.4099"/>
<keyword evidence="2" id="KW-0949">S-adenosyl-L-methionine</keyword>
<accession>I9HCJ9</accession>
<keyword evidence="4" id="KW-0408">Iron</keyword>
<dbReference type="Gene3D" id="3.20.20.70">
    <property type="entry name" value="Aldolase class I"/>
    <property type="match status" value="1"/>
</dbReference>
<evidence type="ECO:0008006" key="8">
    <source>
        <dbReference type="Google" id="ProtNLM"/>
    </source>
</evidence>
<comment type="cofactor">
    <cofactor evidence="1">
        <name>[4Fe-4S] cluster</name>
        <dbReference type="ChEBI" id="CHEBI:49883"/>
    </cofactor>
</comment>
<dbReference type="InterPro" id="IPR013785">
    <property type="entry name" value="Aldolase_TIM"/>
</dbReference>
<protein>
    <recommendedName>
        <fullName evidence="8">Radical SAM core domain-containing protein</fullName>
    </recommendedName>
</protein>
<proteinExistence type="predicted"/>
<dbReference type="Proteomes" id="UP000005150">
    <property type="component" value="Unassembled WGS sequence"/>
</dbReference>
<keyword evidence="3" id="KW-0479">Metal-binding</keyword>
<organism evidence="6 7">
    <name type="scientific">Bacteroides salyersiae CL02T12C01</name>
    <dbReference type="NCBI Taxonomy" id="997887"/>
    <lineage>
        <taxon>Bacteria</taxon>
        <taxon>Pseudomonadati</taxon>
        <taxon>Bacteroidota</taxon>
        <taxon>Bacteroidia</taxon>
        <taxon>Bacteroidales</taxon>
        <taxon>Bacteroidaceae</taxon>
        <taxon>Bacteroides</taxon>
    </lineage>
</organism>
<dbReference type="GO" id="GO:0003824">
    <property type="term" value="F:catalytic activity"/>
    <property type="evidence" value="ECO:0007669"/>
    <property type="project" value="InterPro"/>
</dbReference>
<reference evidence="6 7" key="1">
    <citation type="submission" date="2012-02" db="EMBL/GenBank/DDBJ databases">
        <title>The Genome Sequence of Bacteroides salyersiae CL02T12C01.</title>
        <authorList>
            <consortium name="The Broad Institute Genome Sequencing Platform"/>
            <person name="Earl A."/>
            <person name="Ward D."/>
            <person name="Feldgarden M."/>
            <person name="Gevers D."/>
            <person name="Zitomersky N.L."/>
            <person name="Coyne M.J."/>
            <person name="Comstock L.E."/>
            <person name="Young S.K."/>
            <person name="Zeng Q."/>
            <person name="Gargeya S."/>
            <person name="Fitzgerald M."/>
            <person name="Haas B."/>
            <person name="Abouelleil A."/>
            <person name="Alvarado L."/>
            <person name="Arachchi H.M."/>
            <person name="Berlin A."/>
            <person name="Chapman S.B."/>
            <person name="Gearin G."/>
            <person name="Goldberg J."/>
            <person name="Griggs A."/>
            <person name="Gujja S."/>
            <person name="Hansen M."/>
            <person name="Heiman D."/>
            <person name="Howarth C."/>
            <person name="Larimer J."/>
            <person name="Lui A."/>
            <person name="MacDonald P.J.P."/>
            <person name="McCowen C."/>
            <person name="Montmayeur A."/>
            <person name="Murphy C."/>
            <person name="Neiman D."/>
            <person name="Pearson M."/>
            <person name="Priest M."/>
            <person name="Roberts A."/>
            <person name="Saif S."/>
            <person name="Shea T."/>
            <person name="Sisk P."/>
            <person name="Stolte C."/>
            <person name="Sykes S."/>
            <person name="Wortman J."/>
            <person name="Nusbaum C."/>
            <person name="Birren B."/>
        </authorList>
    </citation>
    <scope>NUCLEOTIDE SEQUENCE [LARGE SCALE GENOMIC DNA]</scope>
    <source>
        <strain evidence="6 7">CL02T12C01</strain>
    </source>
</reference>
<evidence type="ECO:0000256" key="1">
    <source>
        <dbReference type="ARBA" id="ARBA00001966"/>
    </source>
</evidence>
<dbReference type="GO" id="GO:0051536">
    <property type="term" value="F:iron-sulfur cluster binding"/>
    <property type="evidence" value="ECO:0007669"/>
    <property type="project" value="UniProtKB-KW"/>
</dbReference>
<dbReference type="SUPFAM" id="SSF102114">
    <property type="entry name" value="Radical SAM enzymes"/>
    <property type="match status" value="1"/>
</dbReference>
<evidence type="ECO:0000256" key="2">
    <source>
        <dbReference type="ARBA" id="ARBA00022691"/>
    </source>
</evidence>
<dbReference type="InterPro" id="IPR058240">
    <property type="entry name" value="rSAM_sf"/>
</dbReference>
<comment type="caution">
    <text evidence="6">The sequence shown here is derived from an EMBL/GenBank/DDBJ whole genome shotgun (WGS) entry which is preliminary data.</text>
</comment>
<dbReference type="SFLD" id="SFLDS00029">
    <property type="entry name" value="Radical_SAM"/>
    <property type="match status" value="1"/>
</dbReference>
<evidence type="ECO:0000256" key="5">
    <source>
        <dbReference type="ARBA" id="ARBA00023014"/>
    </source>
</evidence>
<gene>
    <name evidence="6" type="ORF">HMPREF1071_03930</name>
</gene>
<dbReference type="RefSeq" id="WP_007481901.1">
    <property type="nucleotide sequence ID" value="NZ_JH724309.1"/>
</dbReference>